<evidence type="ECO:0000313" key="2">
    <source>
        <dbReference type="EMBL" id="KAK7808299.1"/>
    </source>
</evidence>
<evidence type="ECO:0000256" key="1">
    <source>
        <dbReference type="SAM" id="MobiDB-lite"/>
    </source>
</evidence>
<dbReference type="EMBL" id="JBBHLL010000243">
    <property type="protein sequence ID" value="KAK7808299.1"/>
    <property type="molecule type" value="Genomic_DNA"/>
</dbReference>
<sequence length="51" mass="5263">MLPPDPSAAPTVPTTLLQRQQEPDMENLLELEASPSPCIQGSLGSPGPPGP</sequence>
<evidence type="ECO:0000313" key="3">
    <source>
        <dbReference type="Proteomes" id="UP001488838"/>
    </source>
</evidence>
<dbReference type="Proteomes" id="UP001488838">
    <property type="component" value="Unassembled WGS sequence"/>
</dbReference>
<reference evidence="2 3" key="1">
    <citation type="journal article" date="2023" name="bioRxiv">
        <title>Conserved and derived expression patterns and positive selection on dental genes reveal complex evolutionary context of ever-growing rodent molars.</title>
        <authorList>
            <person name="Calamari Z.T."/>
            <person name="Song A."/>
            <person name="Cohen E."/>
            <person name="Akter M."/>
            <person name="Roy R.D."/>
            <person name="Hallikas O."/>
            <person name="Christensen M.M."/>
            <person name="Li P."/>
            <person name="Marangoni P."/>
            <person name="Jernvall J."/>
            <person name="Klein O.D."/>
        </authorList>
    </citation>
    <scope>NUCLEOTIDE SEQUENCE [LARGE SCALE GENOMIC DNA]</scope>
    <source>
        <strain evidence="2">V071</strain>
    </source>
</reference>
<proteinExistence type="predicted"/>
<keyword evidence="3" id="KW-1185">Reference proteome</keyword>
<comment type="caution">
    <text evidence="2">The sequence shown here is derived from an EMBL/GenBank/DDBJ whole genome shotgun (WGS) entry which is preliminary data.</text>
</comment>
<name>A0AAW0I1V3_MYOGA</name>
<protein>
    <submittedName>
        <fullName evidence="2">Uncharacterized protein</fullName>
    </submittedName>
</protein>
<gene>
    <name evidence="2" type="ORF">U0070_013981</name>
</gene>
<organism evidence="2 3">
    <name type="scientific">Myodes glareolus</name>
    <name type="common">Bank vole</name>
    <name type="synonym">Clethrionomys glareolus</name>
    <dbReference type="NCBI Taxonomy" id="447135"/>
    <lineage>
        <taxon>Eukaryota</taxon>
        <taxon>Metazoa</taxon>
        <taxon>Chordata</taxon>
        <taxon>Craniata</taxon>
        <taxon>Vertebrata</taxon>
        <taxon>Euteleostomi</taxon>
        <taxon>Mammalia</taxon>
        <taxon>Eutheria</taxon>
        <taxon>Euarchontoglires</taxon>
        <taxon>Glires</taxon>
        <taxon>Rodentia</taxon>
        <taxon>Myomorpha</taxon>
        <taxon>Muroidea</taxon>
        <taxon>Cricetidae</taxon>
        <taxon>Arvicolinae</taxon>
        <taxon>Myodes</taxon>
    </lineage>
</organism>
<feature type="non-terminal residue" evidence="2">
    <location>
        <position position="51"/>
    </location>
</feature>
<dbReference type="AlphaFoldDB" id="A0AAW0I1V3"/>
<accession>A0AAW0I1V3</accession>
<feature type="region of interest" description="Disordered" evidence="1">
    <location>
        <begin position="1"/>
        <end position="24"/>
    </location>
</feature>